<feature type="region of interest" description="Disordered" evidence="4">
    <location>
        <begin position="195"/>
        <end position="330"/>
    </location>
</feature>
<organism evidence="6 7">
    <name type="scientific">Microctonus hyperodae</name>
    <name type="common">Parasitoid wasp</name>
    <dbReference type="NCBI Taxonomy" id="165561"/>
    <lineage>
        <taxon>Eukaryota</taxon>
        <taxon>Metazoa</taxon>
        <taxon>Ecdysozoa</taxon>
        <taxon>Arthropoda</taxon>
        <taxon>Hexapoda</taxon>
        <taxon>Insecta</taxon>
        <taxon>Pterygota</taxon>
        <taxon>Neoptera</taxon>
        <taxon>Endopterygota</taxon>
        <taxon>Hymenoptera</taxon>
        <taxon>Apocrita</taxon>
        <taxon>Ichneumonoidea</taxon>
        <taxon>Braconidae</taxon>
        <taxon>Euphorinae</taxon>
        <taxon>Microctonus</taxon>
    </lineage>
</organism>
<reference evidence="6" key="1">
    <citation type="journal article" date="2023" name="bioRxiv">
        <title>Scaffold-level genome assemblies of two parasitoid biocontrol wasps reveal the parthenogenesis mechanism and an associated novel virus.</title>
        <authorList>
            <person name="Inwood S."/>
            <person name="Skelly J."/>
            <person name="Guhlin J."/>
            <person name="Harrop T."/>
            <person name="Goldson S."/>
            <person name="Dearden P."/>
        </authorList>
    </citation>
    <scope>NUCLEOTIDE SEQUENCE</scope>
    <source>
        <strain evidence="6">Lincoln</strain>
        <tissue evidence="6">Whole body</tissue>
    </source>
</reference>
<name>A0AA39G1Y7_MICHY</name>
<dbReference type="PANTHER" id="PTHR31938:SF4">
    <property type="entry name" value="NUCLEAR SPECKLE SPLICING REGULATORY PROTEIN 1"/>
    <property type="match status" value="1"/>
</dbReference>
<evidence type="ECO:0000256" key="2">
    <source>
        <dbReference type="ARBA" id="ARBA00023054"/>
    </source>
</evidence>
<evidence type="ECO:0000256" key="3">
    <source>
        <dbReference type="SAM" id="Coils"/>
    </source>
</evidence>
<keyword evidence="7" id="KW-1185">Reference proteome</keyword>
<feature type="coiled-coil region" evidence="3">
    <location>
        <begin position="76"/>
        <end position="178"/>
    </location>
</feature>
<evidence type="ECO:0000256" key="1">
    <source>
        <dbReference type="ARBA" id="ARBA00010126"/>
    </source>
</evidence>
<feature type="compositionally biased region" description="Basic and acidic residues" evidence="4">
    <location>
        <begin position="195"/>
        <end position="208"/>
    </location>
</feature>
<dbReference type="GO" id="GO:0000381">
    <property type="term" value="P:regulation of alternative mRNA splicing, via spliceosome"/>
    <property type="evidence" value="ECO:0007669"/>
    <property type="project" value="InterPro"/>
</dbReference>
<feature type="compositionally biased region" description="Basic residues" evidence="4">
    <location>
        <begin position="251"/>
        <end position="260"/>
    </location>
</feature>
<dbReference type="EMBL" id="JAQQBR010000003">
    <property type="protein sequence ID" value="KAK0179796.1"/>
    <property type="molecule type" value="Genomic_DNA"/>
</dbReference>
<feature type="domain" description="Nuclear speckle splicing regulatory protein 1 N-terminal" evidence="5">
    <location>
        <begin position="60"/>
        <end position="177"/>
    </location>
</feature>
<gene>
    <name evidence="6" type="ORF">PV327_005514</name>
</gene>
<reference evidence="6" key="2">
    <citation type="submission" date="2023-03" db="EMBL/GenBank/DDBJ databases">
        <authorList>
            <person name="Inwood S.N."/>
            <person name="Skelly J.G."/>
            <person name="Guhlin J."/>
            <person name="Harrop T.W.R."/>
            <person name="Goldson S.G."/>
            <person name="Dearden P.K."/>
        </authorList>
    </citation>
    <scope>NUCLEOTIDE SEQUENCE</scope>
    <source>
        <strain evidence="6">Lincoln</strain>
        <tissue evidence="6">Whole body</tissue>
    </source>
</reference>
<dbReference type="InterPro" id="IPR042816">
    <property type="entry name" value="Nsrp1"/>
</dbReference>
<evidence type="ECO:0000313" key="7">
    <source>
        <dbReference type="Proteomes" id="UP001168972"/>
    </source>
</evidence>
<feature type="compositionally biased region" description="Low complexity" evidence="4">
    <location>
        <begin position="225"/>
        <end position="234"/>
    </location>
</feature>
<dbReference type="InterPro" id="IPR018612">
    <property type="entry name" value="NSRP1_N"/>
</dbReference>
<evidence type="ECO:0000259" key="5">
    <source>
        <dbReference type="Pfam" id="PF09745"/>
    </source>
</evidence>
<feature type="compositionally biased region" description="Basic and acidic residues" evidence="4">
    <location>
        <begin position="298"/>
        <end position="316"/>
    </location>
</feature>
<dbReference type="AlphaFoldDB" id="A0AA39G1Y7"/>
<evidence type="ECO:0000313" key="6">
    <source>
        <dbReference type="EMBL" id="KAK0179796.1"/>
    </source>
</evidence>
<protein>
    <recommendedName>
        <fullName evidence="5">Nuclear speckle splicing regulatory protein 1 N-terminal domain-containing protein</fullName>
    </recommendedName>
</protein>
<dbReference type="Proteomes" id="UP001168972">
    <property type="component" value="Unassembled WGS sequence"/>
</dbReference>
<dbReference type="PANTHER" id="PTHR31938">
    <property type="entry name" value="NUCLEAR SPECKLE SPLICING REGULATORY PROTEIN 1"/>
    <property type="match status" value="1"/>
</dbReference>
<comment type="caution">
    <text evidence="6">The sequence shown here is derived from an EMBL/GenBank/DDBJ whole genome shotgun (WGS) entry which is preliminary data.</text>
</comment>
<proteinExistence type="inferred from homology"/>
<feature type="compositionally biased region" description="Basic and acidic residues" evidence="4">
    <location>
        <begin position="236"/>
        <end position="245"/>
    </location>
</feature>
<dbReference type="Pfam" id="PF09745">
    <property type="entry name" value="NSRP1_N"/>
    <property type="match status" value="1"/>
</dbReference>
<comment type="similarity">
    <text evidence="1">Belongs to the NSRP1 family.</text>
</comment>
<accession>A0AA39G1Y7</accession>
<evidence type="ECO:0000256" key="4">
    <source>
        <dbReference type="SAM" id="MobiDB-lite"/>
    </source>
</evidence>
<sequence>MNTSGKQYGLIMPKKAQISAPKAGNIFGDDHDSDTEDGMDWVKKSLKAEGEKSRMKKQTKLDMQRALDEDPTIYQYDEIYDEMEKKEEQSKVEKKKEMKKPKYIHHLLKAADRRKREQEHRIERMVQKEREAEGEMFADKESFVTSAYKAKLEEFKKMEEEEERMDRLESIGDVTKQQDISGFYRQLFAQTVDAAKKNDDDNNEEIHSETLAQSSKMDEDDKSSSESATSSEADTASDHEDERKNVSRITLKAKKSRQYRQRVIETSDVESEPDDNQSNKDLSENLVDNDNTVNEECESPKKKVKLSTEEKEESPCSKDMNNEPDADEVFKVPECGSAKKENLNENVANVEKPKPPEKKISIWEKRTVGPVFEAALQRYYNRKAMRMSGN</sequence>
<keyword evidence="2 3" id="KW-0175">Coiled coil</keyword>